<reference evidence="1" key="1">
    <citation type="submission" date="2020-06" db="EMBL/GenBank/DDBJ databases">
        <title>Legume-microbial interactions unlock mineral nutrients during tropical forest succession.</title>
        <authorList>
            <person name="Epihov D.Z."/>
        </authorList>
    </citation>
    <scope>NUCLEOTIDE SEQUENCE [LARGE SCALE GENOMIC DNA]</scope>
    <source>
        <strain evidence="1">Pan2503</strain>
    </source>
</reference>
<proteinExistence type="predicted"/>
<sequence>MIYKAVHGKIAIWPVEDPEHLEERRARYLLPPMDVYRKMLGDMYHMPLV</sequence>
<dbReference type="EMBL" id="JACDQQ010000091">
    <property type="protein sequence ID" value="MBA0083533.1"/>
    <property type="molecule type" value="Genomic_DNA"/>
</dbReference>
<name>A0A7V8SV48_9BACT</name>
<evidence type="ECO:0000313" key="1">
    <source>
        <dbReference type="EMBL" id="MBA0083533.1"/>
    </source>
</evidence>
<evidence type="ECO:0000313" key="2">
    <source>
        <dbReference type="Proteomes" id="UP000567293"/>
    </source>
</evidence>
<comment type="caution">
    <text evidence="1">The sequence shown here is derived from an EMBL/GenBank/DDBJ whole genome shotgun (WGS) entry which is preliminary data.</text>
</comment>
<dbReference type="Proteomes" id="UP000567293">
    <property type="component" value="Unassembled WGS sequence"/>
</dbReference>
<organism evidence="1 2">
    <name type="scientific">Candidatus Acidiferrum panamense</name>
    <dbReference type="NCBI Taxonomy" id="2741543"/>
    <lineage>
        <taxon>Bacteria</taxon>
        <taxon>Pseudomonadati</taxon>
        <taxon>Acidobacteriota</taxon>
        <taxon>Terriglobia</taxon>
        <taxon>Candidatus Acidiferrales</taxon>
        <taxon>Candidatus Acidiferrum</taxon>
    </lineage>
</organism>
<keyword evidence="2" id="KW-1185">Reference proteome</keyword>
<dbReference type="AlphaFoldDB" id="A0A7V8SV48"/>
<protein>
    <submittedName>
        <fullName evidence="1">Uncharacterized protein</fullName>
    </submittedName>
</protein>
<gene>
    <name evidence="1" type="ORF">HRJ53_00910</name>
</gene>
<accession>A0A7V8SV48</accession>